<dbReference type="OrthoDB" id="9789078at2"/>
<evidence type="ECO:0000256" key="8">
    <source>
        <dbReference type="ARBA" id="ARBA00022801"/>
    </source>
</evidence>
<dbReference type="HAMAP" id="MF_02080">
    <property type="entry name" value="FtsI_transpept"/>
    <property type="match status" value="1"/>
</dbReference>
<evidence type="ECO:0000256" key="15">
    <source>
        <dbReference type="ARBA" id="ARBA00023316"/>
    </source>
</evidence>
<keyword evidence="9 16" id="KW-0133">Cell shape</keyword>
<dbReference type="RefSeq" id="WP_068803979.1">
    <property type="nucleotide sequence ID" value="NZ_MBFM01000001.1"/>
</dbReference>
<organism evidence="19 20">
    <name type="scientific">Thauera phenolivorans</name>
    <dbReference type="NCBI Taxonomy" id="1792543"/>
    <lineage>
        <taxon>Bacteria</taxon>
        <taxon>Pseudomonadati</taxon>
        <taxon>Pseudomonadota</taxon>
        <taxon>Betaproteobacteria</taxon>
        <taxon>Rhodocyclales</taxon>
        <taxon>Zoogloeaceae</taxon>
        <taxon>Thauera</taxon>
    </lineage>
</organism>
<dbReference type="EMBL" id="JAAYYV010000004">
    <property type="protein sequence ID" value="NLF52820.1"/>
    <property type="molecule type" value="Genomic_DNA"/>
</dbReference>
<dbReference type="Pfam" id="PF00905">
    <property type="entry name" value="Transpeptidase"/>
    <property type="match status" value="1"/>
</dbReference>
<dbReference type="GO" id="GO:0008955">
    <property type="term" value="F:peptidoglycan glycosyltransferase activity"/>
    <property type="evidence" value="ECO:0007669"/>
    <property type="project" value="InterPro"/>
</dbReference>
<dbReference type="SUPFAM" id="SSF56601">
    <property type="entry name" value="beta-lactamase/transpeptidase-like"/>
    <property type="match status" value="1"/>
</dbReference>
<evidence type="ECO:0000256" key="7">
    <source>
        <dbReference type="ARBA" id="ARBA00022692"/>
    </source>
</evidence>
<keyword evidence="13 16" id="KW-0717">Septation</keyword>
<keyword evidence="7 16" id="KW-0812">Transmembrane</keyword>
<dbReference type="InterPro" id="IPR050515">
    <property type="entry name" value="Beta-lactam/transpept"/>
</dbReference>
<protein>
    <recommendedName>
        <fullName evidence="16">Peptidoglycan D,D-transpeptidase FtsI</fullName>
        <ecNumber evidence="16">3.4.16.4</ecNumber>
    </recommendedName>
    <alternativeName>
        <fullName evidence="16">Penicillin-binding protein 3</fullName>
        <shortName evidence="16">PBP-3</shortName>
    </alternativeName>
</protein>
<keyword evidence="14 16" id="KW-0131">Cell cycle</keyword>
<dbReference type="SUPFAM" id="SSF56519">
    <property type="entry name" value="Penicillin binding protein dimerisation domain"/>
    <property type="match status" value="1"/>
</dbReference>
<dbReference type="Gene3D" id="3.30.450.330">
    <property type="match status" value="1"/>
</dbReference>
<dbReference type="InterPro" id="IPR005311">
    <property type="entry name" value="PBP_dimer"/>
</dbReference>
<dbReference type="GO" id="GO:0043093">
    <property type="term" value="P:FtsZ-dependent cytokinesis"/>
    <property type="evidence" value="ECO:0007669"/>
    <property type="project" value="UniProtKB-UniRule"/>
</dbReference>
<feature type="domain" description="Penicillin-binding protein dimerisation" evidence="18">
    <location>
        <begin position="66"/>
        <end position="212"/>
    </location>
</feature>
<dbReference type="PANTHER" id="PTHR30627">
    <property type="entry name" value="PEPTIDOGLYCAN D,D-TRANSPEPTIDASE"/>
    <property type="match status" value="1"/>
</dbReference>
<dbReference type="Gene3D" id="1.10.150.770">
    <property type="match status" value="1"/>
</dbReference>
<evidence type="ECO:0000256" key="10">
    <source>
        <dbReference type="ARBA" id="ARBA00022984"/>
    </source>
</evidence>
<evidence type="ECO:0000256" key="13">
    <source>
        <dbReference type="ARBA" id="ARBA00023210"/>
    </source>
</evidence>
<dbReference type="UniPathway" id="UPA00219"/>
<reference evidence="19 20" key="1">
    <citation type="journal article" date="2020" name="Biotechnol. Biofuels">
        <title>New insights from the biogas microbiome by comprehensive genome-resolved metagenomics of nearly 1600 species originating from multiple anaerobic digesters.</title>
        <authorList>
            <person name="Campanaro S."/>
            <person name="Treu L."/>
            <person name="Rodriguez-R L.M."/>
            <person name="Kovalovszki A."/>
            <person name="Ziels R.M."/>
            <person name="Maus I."/>
            <person name="Zhu X."/>
            <person name="Kougias P.G."/>
            <person name="Basile A."/>
            <person name="Luo G."/>
            <person name="Schluter A."/>
            <person name="Konstantinidis K.T."/>
            <person name="Angelidaki I."/>
        </authorList>
    </citation>
    <scope>NUCLEOTIDE SEQUENCE [LARGE SCALE GENOMIC DNA]</scope>
    <source>
        <strain evidence="19">AS06rmzACSIP_256</strain>
    </source>
</reference>
<keyword evidence="2 16" id="KW-1003">Cell membrane</keyword>
<evidence type="ECO:0000313" key="20">
    <source>
        <dbReference type="Proteomes" id="UP000536534"/>
    </source>
</evidence>
<comment type="subcellular location">
    <subcellularLocation>
        <location evidence="1">Membrane</location>
    </subcellularLocation>
</comment>
<keyword evidence="11 16" id="KW-1133">Transmembrane helix</keyword>
<dbReference type="Gene3D" id="3.90.1310.10">
    <property type="entry name" value="Penicillin-binding protein 2a (Domain 2)"/>
    <property type="match status" value="1"/>
</dbReference>
<evidence type="ECO:0000256" key="1">
    <source>
        <dbReference type="ARBA" id="ARBA00004370"/>
    </source>
</evidence>
<dbReference type="GO" id="GO:0005886">
    <property type="term" value="C:plasma membrane"/>
    <property type="evidence" value="ECO:0007669"/>
    <property type="project" value="UniProtKB-UniRule"/>
</dbReference>
<feature type="active site" description="Acyl-ester intermediate" evidence="16">
    <location>
        <position position="300"/>
    </location>
</feature>
<proteinExistence type="inferred from homology"/>
<comment type="similarity">
    <text evidence="16">Belongs to the transpeptidase family. FtsI subfamily.</text>
</comment>
<evidence type="ECO:0000256" key="4">
    <source>
        <dbReference type="ARBA" id="ARBA00022618"/>
    </source>
</evidence>
<evidence type="ECO:0000256" key="14">
    <source>
        <dbReference type="ARBA" id="ARBA00023306"/>
    </source>
</evidence>
<accession>A0A7X7LTH7</accession>
<dbReference type="GO" id="GO:0009252">
    <property type="term" value="P:peptidoglycan biosynthetic process"/>
    <property type="evidence" value="ECO:0007669"/>
    <property type="project" value="UniProtKB-UniRule"/>
</dbReference>
<dbReference type="GO" id="GO:0071555">
    <property type="term" value="P:cell wall organization"/>
    <property type="evidence" value="ECO:0007669"/>
    <property type="project" value="UniProtKB-KW"/>
</dbReference>
<feature type="domain" description="Penicillin-binding protein transpeptidase" evidence="17">
    <location>
        <begin position="253"/>
        <end position="549"/>
    </location>
</feature>
<evidence type="ECO:0000256" key="6">
    <source>
        <dbReference type="ARBA" id="ARBA00022670"/>
    </source>
</evidence>
<dbReference type="GO" id="GO:0008658">
    <property type="term" value="F:penicillin binding"/>
    <property type="evidence" value="ECO:0007669"/>
    <property type="project" value="InterPro"/>
</dbReference>
<evidence type="ECO:0000259" key="18">
    <source>
        <dbReference type="Pfam" id="PF03717"/>
    </source>
</evidence>
<dbReference type="Proteomes" id="UP000536534">
    <property type="component" value="Unassembled WGS sequence"/>
</dbReference>
<dbReference type="InterPro" id="IPR036138">
    <property type="entry name" value="PBP_dimer_sf"/>
</dbReference>
<comment type="pathway">
    <text evidence="16">Cell wall biogenesis; peptidoglycan biosynthesis.</text>
</comment>
<keyword evidence="15 16" id="KW-0961">Cell wall biogenesis/degradation</keyword>
<dbReference type="GO" id="GO:0009002">
    <property type="term" value="F:serine-type D-Ala-D-Ala carboxypeptidase activity"/>
    <property type="evidence" value="ECO:0007669"/>
    <property type="project" value="UniProtKB-UniRule"/>
</dbReference>
<dbReference type="AlphaFoldDB" id="A0A7X7LTH7"/>
<sequence length="589" mass="63984">MRKAGVTFKDNPLLERELPVWRPRLLLLALLAGSAVLAGRAFYLQAVNDGFLQQKGESRYARTIEVPATRGRITDRHGEMLAVSTPVKSVWAIPADARLQPADARKLAGLLEMDVRELNERLANGRDFVYLKRQVAPEVAEQVAELKLPGVHQQQEYRRFYPGGEVNAHMIGFTSVEDRGQEGIELAYEKQLAGVPGARRVIKDRRGSIVEDVESIRPPRDGADLSLSIDGKIQYLAWSALREAVETHNAKAGAAVVLDVRTGEVLALVNAPTYNPNNRSNLTGEQLRNRVFTDTFEPGSIMKPFIAGLALERGKVKPTTKFDTSPGRMTIGRATISDSSRHDVLTVAEIIQKSSNIGTVKMAMMFTPDELHHLFEQLGFGTPLNLGFPGEAGGRLRPARTWKPIEQATMSYGHGISVNLMQMARAYFAIARDGDLLPLSLTKIETPPSAGRRIFSPQVAREMRAMLEGTAATGGTATRAQVPGYRVGGKTGTANKLEGGRYTRKYVASFVGIAPLSNPRLVVAVMVDEPRGRTFYGGTVAAPVFARITEGALRTLGVAPDAPLVPLTVARKPAEEAAEAGAAPARRGM</sequence>
<gene>
    <name evidence="16" type="primary">ftsI</name>
    <name evidence="19" type="ORF">GX576_00175</name>
</gene>
<dbReference type="PANTHER" id="PTHR30627:SF1">
    <property type="entry name" value="PEPTIDOGLYCAN D,D-TRANSPEPTIDASE FTSI"/>
    <property type="match status" value="1"/>
</dbReference>
<evidence type="ECO:0000256" key="9">
    <source>
        <dbReference type="ARBA" id="ARBA00022960"/>
    </source>
</evidence>
<keyword evidence="3 16" id="KW-0997">Cell inner membrane</keyword>
<evidence type="ECO:0000313" key="19">
    <source>
        <dbReference type="EMBL" id="NLF52820.1"/>
    </source>
</evidence>
<dbReference type="InterPro" id="IPR037532">
    <property type="entry name" value="FtsI_transpept"/>
</dbReference>
<dbReference type="GO" id="GO:0006508">
    <property type="term" value="P:proteolysis"/>
    <property type="evidence" value="ECO:0007669"/>
    <property type="project" value="UniProtKB-KW"/>
</dbReference>
<dbReference type="Gene3D" id="3.40.710.10">
    <property type="entry name" value="DD-peptidase/beta-lactamase superfamily"/>
    <property type="match status" value="1"/>
</dbReference>
<evidence type="ECO:0000256" key="12">
    <source>
        <dbReference type="ARBA" id="ARBA00023136"/>
    </source>
</evidence>
<keyword evidence="8 16" id="KW-0378">Hydrolase</keyword>
<evidence type="ECO:0000256" key="11">
    <source>
        <dbReference type="ARBA" id="ARBA00022989"/>
    </source>
</evidence>
<evidence type="ECO:0000256" key="5">
    <source>
        <dbReference type="ARBA" id="ARBA00022645"/>
    </source>
</evidence>
<comment type="caution">
    <text evidence="19">The sequence shown here is derived from an EMBL/GenBank/DDBJ whole genome shotgun (WGS) entry which is preliminary data.</text>
</comment>
<evidence type="ECO:0000256" key="3">
    <source>
        <dbReference type="ARBA" id="ARBA00022519"/>
    </source>
</evidence>
<keyword evidence="4 16" id="KW-0132">Cell division</keyword>
<keyword evidence="5 16" id="KW-0121">Carboxypeptidase</keyword>
<keyword evidence="6 16" id="KW-0645">Protease</keyword>
<evidence type="ECO:0000256" key="2">
    <source>
        <dbReference type="ARBA" id="ARBA00022475"/>
    </source>
</evidence>
<keyword evidence="10 16" id="KW-0573">Peptidoglycan synthesis</keyword>
<dbReference type="InterPro" id="IPR012338">
    <property type="entry name" value="Beta-lactam/transpept-like"/>
</dbReference>
<dbReference type="GO" id="GO:0000917">
    <property type="term" value="P:division septum assembly"/>
    <property type="evidence" value="ECO:0007669"/>
    <property type="project" value="UniProtKB-KW"/>
</dbReference>
<dbReference type="Pfam" id="PF03717">
    <property type="entry name" value="PBP_dimer"/>
    <property type="match status" value="1"/>
</dbReference>
<evidence type="ECO:0000256" key="16">
    <source>
        <dbReference type="HAMAP-Rule" id="MF_02080"/>
    </source>
</evidence>
<comment type="function">
    <text evidence="16">Catalyzes cross-linking of the peptidoglycan cell wall at the division septum.</text>
</comment>
<dbReference type="EC" id="3.4.16.4" evidence="16"/>
<evidence type="ECO:0000259" key="17">
    <source>
        <dbReference type="Pfam" id="PF00905"/>
    </source>
</evidence>
<dbReference type="InterPro" id="IPR001460">
    <property type="entry name" value="PCN-bd_Tpept"/>
</dbReference>
<keyword evidence="12 16" id="KW-0472">Membrane</keyword>
<name>A0A7X7LTH7_9RHOO</name>
<comment type="catalytic activity">
    <reaction evidence="16">
        <text>Preferential cleavage: (Ac)2-L-Lys-D-Ala-|-D-Ala. Also transpeptidation of peptidyl-alanyl moieties that are N-acyl substituents of D-alanine.</text>
        <dbReference type="EC" id="3.4.16.4"/>
    </reaction>
</comment>
<dbReference type="GO" id="GO:0008360">
    <property type="term" value="P:regulation of cell shape"/>
    <property type="evidence" value="ECO:0007669"/>
    <property type="project" value="UniProtKB-KW"/>
</dbReference>